<feature type="compositionally biased region" description="Basic and acidic residues" evidence="12">
    <location>
        <begin position="784"/>
        <end position="801"/>
    </location>
</feature>
<dbReference type="GO" id="GO:0003677">
    <property type="term" value="F:DNA binding"/>
    <property type="evidence" value="ECO:0007669"/>
    <property type="project" value="UniProtKB-KW"/>
</dbReference>
<feature type="region of interest" description="Disordered" evidence="12">
    <location>
        <begin position="867"/>
        <end position="973"/>
    </location>
</feature>
<name>A0A8H6RTL6_9PEZI</name>
<feature type="domain" description="UvrD-like helicase ATP-binding" evidence="13">
    <location>
        <begin position="6"/>
        <end position="277"/>
    </location>
</feature>
<dbReference type="GO" id="GO:0000725">
    <property type="term" value="P:recombinational repair"/>
    <property type="evidence" value="ECO:0007669"/>
    <property type="project" value="TreeGrafter"/>
</dbReference>
<keyword evidence="16" id="KW-1185">Reference proteome</keyword>
<proteinExistence type="inferred from homology"/>
<dbReference type="Proteomes" id="UP000660729">
    <property type="component" value="Unassembled WGS sequence"/>
</dbReference>
<dbReference type="PROSITE" id="PS51217">
    <property type="entry name" value="UVRD_HELICASE_CTER"/>
    <property type="match status" value="1"/>
</dbReference>
<evidence type="ECO:0000256" key="1">
    <source>
        <dbReference type="ARBA" id="ARBA00009922"/>
    </source>
</evidence>
<dbReference type="CDD" id="cd18807">
    <property type="entry name" value="SF1_C_UvrD"/>
    <property type="match status" value="1"/>
</dbReference>
<reference evidence="15" key="1">
    <citation type="submission" date="2020-04" db="EMBL/GenBank/DDBJ databases">
        <title>Draft genome resource of the tomato pathogen Pseudocercospora fuligena.</title>
        <authorList>
            <person name="Zaccaron A."/>
        </authorList>
    </citation>
    <scope>NUCLEOTIDE SEQUENCE</scope>
    <source>
        <strain evidence="15">PF001</strain>
    </source>
</reference>
<comment type="similarity">
    <text evidence="1">Belongs to the helicase family. UvrD subfamily.</text>
</comment>
<dbReference type="Gene3D" id="1.10.10.160">
    <property type="match status" value="1"/>
</dbReference>
<evidence type="ECO:0000313" key="16">
    <source>
        <dbReference type="Proteomes" id="UP000660729"/>
    </source>
</evidence>
<keyword evidence="4 11" id="KW-0347">Helicase</keyword>
<evidence type="ECO:0000256" key="8">
    <source>
        <dbReference type="ARBA" id="ARBA00034617"/>
    </source>
</evidence>
<comment type="caution">
    <text evidence="15">The sequence shown here is derived from an EMBL/GenBank/DDBJ whole genome shotgun (WGS) entry which is preliminary data.</text>
</comment>
<evidence type="ECO:0000256" key="4">
    <source>
        <dbReference type="ARBA" id="ARBA00022806"/>
    </source>
</evidence>
<dbReference type="OrthoDB" id="1470711at2759"/>
<dbReference type="InterPro" id="IPR013986">
    <property type="entry name" value="DExx_box_DNA_helicase_dom_sf"/>
</dbReference>
<comment type="catalytic activity">
    <reaction evidence="8">
        <text>Couples ATP hydrolysis with the unwinding of duplex DNA by translocating in the 3'-5' direction.</text>
        <dbReference type="EC" id="5.6.2.4"/>
    </reaction>
</comment>
<evidence type="ECO:0000256" key="3">
    <source>
        <dbReference type="ARBA" id="ARBA00022801"/>
    </source>
</evidence>
<dbReference type="EMBL" id="JABCIY010000019">
    <property type="protein sequence ID" value="KAF7197133.1"/>
    <property type="molecule type" value="Genomic_DNA"/>
</dbReference>
<dbReference type="PROSITE" id="PS51198">
    <property type="entry name" value="UVRD_HELICASE_ATP_BIND"/>
    <property type="match status" value="1"/>
</dbReference>
<evidence type="ECO:0000256" key="12">
    <source>
        <dbReference type="SAM" id="MobiDB-lite"/>
    </source>
</evidence>
<evidence type="ECO:0000256" key="9">
    <source>
        <dbReference type="ARBA" id="ARBA00034808"/>
    </source>
</evidence>
<dbReference type="InterPro" id="IPR000212">
    <property type="entry name" value="DNA_helicase_UvrD/REP"/>
</dbReference>
<evidence type="ECO:0000259" key="14">
    <source>
        <dbReference type="PROSITE" id="PS51217"/>
    </source>
</evidence>
<dbReference type="EC" id="5.6.2.4" evidence="9"/>
<keyword evidence="3 11" id="KW-0378">Hydrolase</keyword>
<evidence type="ECO:0000313" key="15">
    <source>
        <dbReference type="EMBL" id="KAF7197133.1"/>
    </source>
</evidence>
<dbReference type="GO" id="GO:0043138">
    <property type="term" value="F:3'-5' DNA helicase activity"/>
    <property type="evidence" value="ECO:0007669"/>
    <property type="project" value="UniProtKB-EC"/>
</dbReference>
<evidence type="ECO:0000256" key="7">
    <source>
        <dbReference type="ARBA" id="ARBA00023235"/>
    </source>
</evidence>
<dbReference type="SUPFAM" id="SSF52540">
    <property type="entry name" value="P-loop containing nucleoside triphosphate hydrolases"/>
    <property type="match status" value="1"/>
</dbReference>
<organism evidence="15 16">
    <name type="scientific">Pseudocercospora fuligena</name>
    <dbReference type="NCBI Taxonomy" id="685502"/>
    <lineage>
        <taxon>Eukaryota</taxon>
        <taxon>Fungi</taxon>
        <taxon>Dikarya</taxon>
        <taxon>Ascomycota</taxon>
        <taxon>Pezizomycotina</taxon>
        <taxon>Dothideomycetes</taxon>
        <taxon>Dothideomycetidae</taxon>
        <taxon>Mycosphaerellales</taxon>
        <taxon>Mycosphaerellaceae</taxon>
        <taxon>Pseudocercospora</taxon>
    </lineage>
</organism>
<dbReference type="Pfam" id="PF00580">
    <property type="entry name" value="UvrD-helicase"/>
    <property type="match status" value="1"/>
</dbReference>
<dbReference type="InterPro" id="IPR014016">
    <property type="entry name" value="UvrD-like_ATP-bd"/>
</dbReference>
<evidence type="ECO:0000259" key="13">
    <source>
        <dbReference type="PROSITE" id="PS51198"/>
    </source>
</evidence>
<evidence type="ECO:0000256" key="11">
    <source>
        <dbReference type="PROSITE-ProRule" id="PRU00560"/>
    </source>
</evidence>
<evidence type="ECO:0000256" key="5">
    <source>
        <dbReference type="ARBA" id="ARBA00022840"/>
    </source>
</evidence>
<feature type="region of interest" description="Disordered" evidence="12">
    <location>
        <begin position="784"/>
        <end position="837"/>
    </location>
</feature>
<keyword evidence="2 11" id="KW-0547">Nucleotide-binding</keyword>
<dbReference type="Gene3D" id="3.40.50.300">
    <property type="entry name" value="P-loop containing nucleotide triphosphate hydrolases"/>
    <property type="match status" value="2"/>
</dbReference>
<feature type="compositionally biased region" description="Polar residues" evidence="12">
    <location>
        <begin position="940"/>
        <end position="952"/>
    </location>
</feature>
<dbReference type="PANTHER" id="PTHR11070">
    <property type="entry name" value="UVRD / RECB / PCRA DNA HELICASE FAMILY MEMBER"/>
    <property type="match status" value="1"/>
</dbReference>
<sequence length="973" mass="108213">MDNILQGLNPAQRTAVVSEASVLQVLAPPGSGKTKTLTARVAHLISERGLQPWNIIVCTFTVKAAKEMKERITSFVGSDLSRQLKLGTFHSVALRYLKTYGQHIGLPKDFGIADANDCKAILNRLIKQHGMGITVGQAVGRISQRKAKGDSIDGKTKKSVEQQEFDLLFAEYEASLLASNLLDYDDILLRCSTLLRSHPQCVSNVQAVLIDEFQDTNNIQYDLMSLFAQHQNVITIVGDPDQSIYGFRNAEIKNLARMRTQWPDTLTINLEENYRSSGAILSAAQNIIEQDESRPPKRLQATHSIGLRPVLRKLPSAKAEAQWLVSEIKRMQSLSGNMMMGSDFAVLLRSAALSREIESALGSAGIAYRMVGGTRFYDRAEIKLVVDYLRVIHSPDNTEAVERILNVPSRKIGEKTIKELREEAQLNGMSLWSLILRIAQDRHNSKTKLTTPNRSGLAKFVDVILSGHKKIESWNKEQPSVVDLINVISSKIQLQSYLRSKYAAEMSYEARWTNVEELMAQAAELTQPGMLQELAELDALPVVEHIEQRSESDQDVLSIFLANIALTASAEKAADEEGEKVQQVTISTIHAAKGLEWPVVFIPACYDGSIPHSRADDHDEERRLLYVGMTRAQALLYLSCPIKDTQRQETSLSTFLVHKGMSRYFEEHGPSMSVSALNGLCITLRRQCPIETKLTELKATLERDEDNYWPLNGEEPFEQLAKWDHSRSGSSYTGFVSSRTSVTTTMQQNFSTANATIPVQQGFQSVAARYDELMAQAQIKKLDQRAAEQEKKAQQKPEQQPKGRKRPIEGQGSIASFFKRPCPSPERDVESALPEKPVLNRPALQPLRNTQELQPTAGFMTAIQKMPSHKPRSTPMLSKPTISRSASREDGENAGGKYVFLSSSPPPPDPEDEPIIEEPPPAPRHAPAVPALNGFRPASTFHTTSMQQQSSGPVRKTLGVKRSMNGWPPPKRG</sequence>
<dbReference type="AlphaFoldDB" id="A0A8H6RTL6"/>
<keyword evidence="5 11" id="KW-0067">ATP-binding</keyword>
<comment type="catalytic activity">
    <reaction evidence="10">
        <text>ATP + H2O = ADP + phosphate + H(+)</text>
        <dbReference type="Rhea" id="RHEA:13065"/>
        <dbReference type="ChEBI" id="CHEBI:15377"/>
        <dbReference type="ChEBI" id="CHEBI:15378"/>
        <dbReference type="ChEBI" id="CHEBI:30616"/>
        <dbReference type="ChEBI" id="CHEBI:43474"/>
        <dbReference type="ChEBI" id="CHEBI:456216"/>
        <dbReference type="EC" id="5.6.2.4"/>
    </reaction>
</comment>
<dbReference type="GO" id="GO:0016787">
    <property type="term" value="F:hydrolase activity"/>
    <property type="evidence" value="ECO:0007669"/>
    <property type="project" value="UniProtKB-UniRule"/>
</dbReference>
<dbReference type="Gene3D" id="1.10.486.10">
    <property type="entry name" value="PCRA, domain 4"/>
    <property type="match status" value="1"/>
</dbReference>
<evidence type="ECO:0000256" key="6">
    <source>
        <dbReference type="ARBA" id="ARBA00023125"/>
    </source>
</evidence>
<feature type="binding site" evidence="11">
    <location>
        <begin position="27"/>
        <end position="34"/>
    </location>
    <ligand>
        <name>ATP</name>
        <dbReference type="ChEBI" id="CHEBI:30616"/>
    </ligand>
</feature>
<keyword evidence="6" id="KW-0238">DNA-binding</keyword>
<dbReference type="CDD" id="cd17932">
    <property type="entry name" value="DEXQc_UvrD"/>
    <property type="match status" value="1"/>
</dbReference>
<feature type="domain" description="UvrD-like helicase C-terminal" evidence="14">
    <location>
        <begin position="278"/>
        <end position="594"/>
    </location>
</feature>
<accession>A0A8H6RTL6</accession>
<keyword evidence="7" id="KW-0413">Isomerase</keyword>
<dbReference type="Pfam" id="PF13361">
    <property type="entry name" value="UvrD_C"/>
    <property type="match status" value="1"/>
</dbReference>
<protein>
    <recommendedName>
        <fullName evidence="9">DNA 3'-5' helicase</fullName>
        <ecNumber evidence="9">5.6.2.4</ecNumber>
    </recommendedName>
</protein>
<dbReference type="PANTHER" id="PTHR11070:SF2">
    <property type="entry name" value="ATP-DEPENDENT DNA HELICASE SRS2"/>
    <property type="match status" value="1"/>
</dbReference>
<evidence type="ECO:0000256" key="2">
    <source>
        <dbReference type="ARBA" id="ARBA00022741"/>
    </source>
</evidence>
<gene>
    <name evidence="15" type="ORF">HII31_01558</name>
</gene>
<dbReference type="GO" id="GO:0005634">
    <property type="term" value="C:nucleus"/>
    <property type="evidence" value="ECO:0007669"/>
    <property type="project" value="TreeGrafter"/>
</dbReference>
<evidence type="ECO:0000256" key="10">
    <source>
        <dbReference type="ARBA" id="ARBA00048988"/>
    </source>
</evidence>
<dbReference type="GO" id="GO:0005524">
    <property type="term" value="F:ATP binding"/>
    <property type="evidence" value="ECO:0007669"/>
    <property type="project" value="UniProtKB-UniRule"/>
</dbReference>
<dbReference type="InterPro" id="IPR014017">
    <property type="entry name" value="DNA_helicase_UvrD-like_C"/>
</dbReference>
<dbReference type="InterPro" id="IPR027417">
    <property type="entry name" value="P-loop_NTPase"/>
</dbReference>